<sequence length="148" mass="15894">MNPSLPRQRQEEACQAFLSALHLGIFALRSASSAVDVVELVVRELELNPLFNFGCGSALTAQGTVEMDASIMNGSTRKCGAVSGISTVKNPISLASLVMDKSPHAYLVFDGAEAFARQHGVEIVDASFFITEENVIRLKKEAPLSRPS</sequence>
<proteinExistence type="predicted"/>
<dbReference type="EMBL" id="KI397373">
    <property type="protein sequence ID" value="ERM95844.1"/>
    <property type="molecule type" value="Genomic_DNA"/>
</dbReference>
<dbReference type="OrthoDB" id="1612096at2759"/>
<gene>
    <name evidence="2" type="ORF">AMTR_s00060p00098750</name>
</gene>
<name>W1NKT1_AMBTC</name>
<dbReference type="AlphaFoldDB" id="W1NKT1"/>
<dbReference type="InterPro" id="IPR029055">
    <property type="entry name" value="Ntn_hydrolases_N"/>
</dbReference>
<evidence type="ECO:0000313" key="3">
    <source>
        <dbReference type="Proteomes" id="UP000017836"/>
    </source>
</evidence>
<comment type="subunit">
    <text evidence="1">Heterotetramer of two alpha and two beta chains arranged as a dimer of alpha/beta heterodimers.</text>
</comment>
<dbReference type="KEGG" id="atr:18423768"/>
<dbReference type="GO" id="GO:0004067">
    <property type="term" value="F:asparaginase activity"/>
    <property type="evidence" value="ECO:0000318"/>
    <property type="project" value="GO_Central"/>
</dbReference>
<dbReference type="STRING" id="13333.W1NKT1"/>
<dbReference type="SUPFAM" id="SSF56235">
    <property type="entry name" value="N-terminal nucleophile aminohydrolases (Ntn hydrolases)"/>
    <property type="match status" value="1"/>
</dbReference>
<keyword evidence="3" id="KW-1185">Reference proteome</keyword>
<dbReference type="Pfam" id="PF01112">
    <property type="entry name" value="Asparaginase_2"/>
    <property type="match status" value="1"/>
</dbReference>
<reference evidence="3" key="1">
    <citation type="journal article" date="2013" name="Science">
        <title>The Amborella genome and the evolution of flowering plants.</title>
        <authorList>
            <consortium name="Amborella Genome Project"/>
        </authorList>
    </citation>
    <scope>NUCLEOTIDE SEQUENCE [LARGE SCALE GENOMIC DNA]</scope>
</reference>
<dbReference type="Proteomes" id="UP000017836">
    <property type="component" value="Unassembled WGS sequence"/>
</dbReference>
<dbReference type="PANTHER" id="PTHR10188">
    <property type="entry name" value="L-ASPARAGINASE"/>
    <property type="match status" value="1"/>
</dbReference>
<dbReference type="PANTHER" id="PTHR10188:SF13">
    <property type="entry name" value="ISOASPARTYL PEPTIDASE_L-ASPARAGINASE 2-RELATED"/>
    <property type="match status" value="1"/>
</dbReference>
<dbReference type="HOGENOM" id="CLU_021603_4_1_1"/>
<evidence type="ECO:0000313" key="2">
    <source>
        <dbReference type="EMBL" id="ERM95844.1"/>
    </source>
</evidence>
<dbReference type="OMA" id="NGSTRKC"/>
<organism evidence="2 3">
    <name type="scientific">Amborella trichopoda</name>
    <dbReference type="NCBI Taxonomy" id="13333"/>
    <lineage>
        <taxon>Eukaryota</taxon>
        <taxon>Viridiplantae</taxon>
        <taxon>Streptophyta</taxon>
        <taxon>Embryophyta</taxon>
        <taxon>Tracheophyta</taxon>
        <taxon>Spermatophyta</taxon>
        <taxon>Magnoliopsida</taxon>
        <taxon>Amborellales</taxon>
        <taxon>Amborellaceae</taxon>
        <taxon>Amborella</taxon>
    </lineage>
</organism>
<evidence type="ECO:0000256" key="1">
    <source>
        <dbReference type="ARBA" id="ARBA00011601"/>
    </source>
</evidence>
<accession>W1NKT1</accession>
<dbReference type="eggNOG" id="KOG1592">
    <property type="taxonomic scope" value="Eukaryota"/>
</dbReference>
<dbReference type="InterPro" id="IPR000246">
    <property type="entry name" value="Peptidase_T2"/>
</dbReference>
<dbReference type="Gramene" id="ERM95844">
    <property type="protein sequence ID" value="ERM95844"/>
    <property type="gene ID" value="AMTR_s00060p00098750"/>
</dbReference>
<protein>
    <submittedName>
        <fullName evidence="2">Uncharacterized protein</fullName>
    </submittedName>
</protein>